<dbReference type="InterPro" id="IPR015422">
    <property type="entry name" value="PyrdxlP-dep_Trfase_small"/>
</dbReference>
<sequence>MTTPTPTSKHMDSALPLDVPAGPPPGLPDPSTLAQLANAFFSALPGEAAPVARSGAATGVPGTAGALPVAAPVLAEASNPVPAGSPLAGPGGAGTGVPGAAIPQGQVAGANLLPAAPTHVLSLGHRAPALAPHAAAQNGLPDNVVTVAPALDPRFGGGALGVPEGVGAQRPSAGGAPVPSSPSAPSASSASSPYYFLDGSSDHRSAAGATPDIVVPGWTSVTAQSFGLPGADEPLTTSRFPYDVGSAGASSGTASRYFIDDAAQAPVSGQPAKASGAVPAVGPSSHPPFDVNAVRRDFPILQERVNGRQLVWFDNAATTHKPQSVIDRLSYFYAHENSNIHRAAHALAGRATDAYEAARSKVQRFIGASSPDEIIFVRGTTEAINLIAKTWGVKHVGEGDEIIVSHLEHHANIVPWQQLAAQTGATLRVIPVDDTGQVLLEEYRRLLSDRTKIVSVTQVSNALGTVVPVKEIVELAHRAGAKALVDGAQSVSHMRVDVQAIDADFFVFSGHKVFGPTGIGVVYGKRAILEDMPPWQGGGNMIADVTFERTVFQPPPGRFEAGTGNIADAVGLGAAIDYVTRVGIENIARYEHDLLAYATSVLAPVPGVRLIGTARDKASVLSFVLKGYETEEVGSALNEEGIAVRSGHHCAQPILRRFGVEATVRPSLAFYNTCDEVDRMVSVVKKLASRRY</sequence>
<dbReference type="InterPro" id="IPR015421">
    <property type="entry name" value="PyrdxlP-dep_Trfase_major"/>
</dbReference>
<evidence type="ECO:0000256" key="5">
    <source>
        <dbReference type="ARBA" id="ARBA00022898"/>
    </source>
</evidence>
<dbReference type="NCBIfam" id="TIGR01979">
    <property type="entry name" value="sufS"/>
    <property type="match status" value="1"/>
</dbReference>
<proteinExistence type="inferred from homology"/>
<dbReference type="OrthoDB" id="9808002at2"/>
<evidence type="ECO:0000256" key="2">
    <source>
        <dbReference type="ARBA" id="ARBA00010447"/>
    </source>
</evidence>
<dbReference type="AlphaFoldDB" id="A0A2A4EUK3"/>
<dbReference type="RefSeq" id="WP_096725951.1">
    <property type="nucleotide sequence ID" value="NZ_MTZV01000006.1"/>
</dbReference>
<evidence type="ECO:0000256" key="4">
    <source>
        <dbReference type="ARBA" id="ARBA00022679"/>
    </source>
</evidence>
<evidence type="ECO:0000313" key="9">
    <source>
        <dbReference type="EMBL" id="PCE24088.1"/>
    </source>
</evidence>
<feature type="domain" description="Aminotransferase class V" evidence="8">
    <location>
        <begin position="311"/>
        <end position="679"/>
    </location>
</feature>
<dbReference type="CDD" id="cd06453">
    <property type="entry name" value="SufS_like"/>
    <property type="match status" value="1"/>
</dbReference>
<dbReference type="Pfam" id="PF00266">
    <property type="entry name" value="Aminotran_5"/>
    <property type="match status" value="1"/>
</dbReference>
<dbReference type="Proteomes" id="UP000218022">
    <property type="component" value="Unassembled WGS sequence"/>
</dbReference>
<dbReference type="PANTHER" id="PTHR43586:SF8">
    <property type="entry name" value="CYSTEINE DESULFURASE 1, CHLOROPLASTIC"/>
    <property type="match status" value="1"/>
</dbReference>
<dbReference type="GO" id="GO:0031071">
    <property type="term" value="F:cysteine desulfurase activity"/>
    <property type="evidence" value="ECO:0007669"/>
    <property type="project" value="UniProtKB-EC"/>
</dbReference>
<feature type="region of interest" description="Disordered" evidence="7">
    <location>
        <begin position="161"/>
        <end position="191"/>
    </location>
</feature>
<reference evidence="9 10" key="1">
    <citation type="submission" date="2017-01" db="EMBL/GenBank/DDBJ databases">
        <title>Whole-Genome Shotgun Sequencing of Two beta-Proteobacterial Species in Search of the Bulgecin Biosynthetic Cluster.</title>
        <authorList>
            <person name="Horsman M.E."/>
            <person name="Marous D.R."/>
            <person name="Li R."/>
            <person name="Oliver R.A."/>
            <person name="Byun B."/>
            <person name="Emrich S.J."/>
            <person name="Boggess B."/>
            <person name="Townsend C.A."/>
            <person name="Mobashery S."/>
        </authorList>
    </citation>
    <scope>NUCLEOTIDE SEQUENCE [LARGE SCALE GENOMIC DNA]</scope>
    <source>
        <strain evidence="9 10">ATCC 31363</strain>
    </source>
</reference>
<evidence type="ECO:0000256" key="3">
    <source>
        <dbReference type="ARBA" id="ARBA00012239"/>
    </source>
</evidence>
<dbReference type="GO" id="GO:0030170">
    <property type="term" value="F:pyridoxal phosphate binding"/>
    <property type="evidence" value="ECO:0007669"/>
    <property type="project" value="InterPro"/>
</dbReference>
<dbReference type="PANTHER" id="PTHR43586">
    <property type="entry name" value="CYSTEINE DESULFURASE"/>
    <property type="match status" value="1"/>
</dbReference>
<dbReference type="EMBL" id="MTZV01000006">
    <property type="protein sequence ID" value="PCE24088.1"/>
    <property type="molecule type" value="Genomic_DNA"/>
</dbReference>
<evidence type="ECO:0000256" key="7">
    <source>
        <dbReference type="SAM" id="MobiDB-lite"/>
    </source>
</evidence>
<gene>
    <name evidence="9" type="ORF">BWP39_30865</name>
</gene>
<evidence type="ECO:0000256" key="6">
    <source>
        <dbReference type="ARBA" id="ARBA00050776"/>
    </source>
</evidence>
<dbReference type="EC" id="2.8.1.7" evidence="3"/>
<comment type="similarity">
    <text evidence="2">Belongs to the class-V pyridoxal-phosphate-dependent aminotransferase family. Csd subfamily.</text>
</comment>
<dbReference type="InterPro" id="IPR015424">
    <property type="entry name" value="PyrdxlP-dep_Trfase"/>
</dbReference>
<evidence type="ECO:0000313" key="10">
    <source>
        <dbReference type="Proteomes" id="UP000218022"/>
    </source>
</evidence>
<dbReference type="GO" id="GO:0006534">
    <property type="term" value="P:cysteine metabolic process"/>
    <property type="evidence" value="ECO:0007669"/>
    <property type="project" value="InterPro"/>
</dbReference>
<dbReference type="Gene3D" id="3.90.1150.10">
    <property type="entry name" value="Aspartate Aminotransferase, domain 1"/>
    <property type="match status" value="1"/>
</dbReference>
<comment type="cofactor">
    <cofactor evidence="1">
        <name>pyridoxal 5'-phosphate</name>
        <dbReference type="ChEBI" id="CHEBI:597326"/>
    </cofactor>
</comment>
<accession>A0A2A4EUK3</accession>
<keyword evidence="5" id="KW-0663">Pyridoxal phosphate</keyword>
<dbReference type="SUPFAM" id="SSF53383">
    <property type="entry name" value="PLP-dependent transferases"/>
    <property type="match status" value="1"/>
</dbReference>
<comment type="caution">
    <text evidence="9">The sequence shown here is derived from an EMBL/GenBank/DDBJ whole genome shotgun (WGS) entry which is preliminary data.</text>
</comment>
<feature type="region of interest" description="Disordered" evidence="7">
    <location>
        <begin position="1"/>
        <end position="31"/>
    </location>
</feature>
<evidence type="ECO:0000259" key="8">
    <source>
        <dbReference type="Pfam" id="PF00266"/>
    </source>
</evidence>
<dbReference type="Gene3D" id="3.40.640.10">
    <property type="entry name" value="Type I PLP-dependent aspartate aminotransferase-like (Major domain)"/>
    <property type="match status" value="1"/>
</dbReference>
<dbReference type="InterPro" id="IPR010970">
    <property type="entry name" value="Cys_dSase_SufS"/>
</dbReference>
<keyword evidence="4" id="KW-0808">Transferase</keyword>
<dbReference type="NCBIfam" id="NF041166">
    <property type="entry name" value="f2_encap_cargo1"/>
    <property type="match status" value="1"/>
</dbReference>
<name>A0A2A4EUK3_9BURK</name>
<organism evidence="9 10">
    <name type="scientific">Paraburkholderia acidicola</name>
    <dbReference type="NCBI Taxonomy" id="1912599"/>
    <lineage>
        <taxon>Bacteria</taxon>
        <taxon>Pseudomonadati</taxon>
        <taxon>Pseudomonadota</taxon>
        <taxon>Betaproteobacteria</taxon>
        <taxon>Burkholderiales</taxon>
        <taxon>Burkholderiaceae</taxon>
        <taxon>Paraburkholderia</taxon>
    </lineage>
</organism>
<evidence type="ECO:0000256" key="1">
    <source>
        <dbReference type="ARBA" id="ARBA00001933"/>
    </source>
</evidence>
<comment type="catalytic activity">
    <reaction evidence="6">
        <text>(sulfur carrier)-H + L-cysteine = (sulfur carrier)-SH + L-alanine</text>
        <dbReference type="Rhea" id="RHEA:43892"/>
        <dbReference type="Rhea" id="RHEA-COMP:14737"/>
        <dbReference type="Rhea" id="RHEA-COMP:14739"/>
        <dbReference type="ChEBI" id="CHEBI:29917"/>
        <dbReference type="ChEBI" id="CHEBI:35235"/>
        <dbReference type="ChEBI" id="CHEBI:57972"/>
        <dbReference type="ChEBI" id="CHEBI:64428"/>
        <dbReference type="EC" id="2.8.1.7"/>
    </reaction>
</comment>
<protein>
    <recommendedName>
        <fullName evidence="3">cysteine desulfurase</fullName>
        <ecNumber evidence="3">2.8.1.7</ecNumber>
    </recommendedName>
</protein>
<dbReference type="InterPro" id="IPR000192">
    <property type="entry name" value="Aminotrans_V_dom"/>
</dbReference>